<sequence length="612" mass="67267">MALHPVLPVIEGESLSTYLTRAAWFHGGRDVYGFLSFIELSRQDVIAPTESVLARISSLTGLDPATLAGMTFVRHGDRMRSIRGEVVHAEFANLDQTTFCPACLLEDGRPDSSSGGIRIGRVAWQIEAVRSCPKHGIGLQRRKNVSHSEKFQLMSEVAPDDRGLEALVASSERREPSALQDYVLRRLGGTTGPGWLDGQPIDLAVRGCEMLGVVVSVGTHPDLRKLTQGQWSQAGETGYRFACRGGEGIREGLQLVFDRFVREGKTGGPQKALGRLYQWLQFRSDGKPFGSIRGVVREFILDTFPIEAGTDLFGEPVDRQRVHSCHSLARKTGEHPKTINRAVVLAGLLDADPMVMRANQTFDADRAEALVRRIQDSIPVSKLPAHLNCNRVQAQQLVWSGHIPRLVEDGDQRGVLKSVAREDADAFLNRLLGQATRVEALSPGLHDIVAAAEISRWPVMDILDGILEGLFPTVEVLDPELKFKGIMVAPDEIRVALSQQKADGCIGIDAAARMLGMNTFGVSTLVKLRGRAGEVYLTERFVTNAKGVQTRVFVEAEIETFLRDHVRLADFAAARSFSVKMMKRKLDAKGIGPIASCYGLGRLYYRKADLQA</sequence>
<proteinExistence type="predicted"/>
<dbReference type="RefSeq" id="WP_119001306.1">
    <property type="nucleotide sequence ID" value="NZ_QWGP01000037.1"/>
</dbReference>
<protein>
    <recommendedName>
        <fullName evidence="1">TniQ domain-containing protein</fullName>
    </recommendedName>
</protein>
<evidence type="ECO:0000259" key="1">
    <source>
        <dbReference type="Pfam" id="PF06527"/>
    </source>
</evidence>
<reference evidence="2 3" key="1">
    <citation type="submission" date="2018-08" db="EMBL/GenBank/DDBJ databases">
        <title>Draft genome sequence of Rhodobacter sphaeroides FY.</title>
        <authorList>
            <person name="Rayyan A."/>
            <person name="Meyer T.E."/>
            <person name="Kyndt J.A."/>
        </authorList>
    </citation>
    <scope>NUCLEOTIDE SEQUENCE [LARGE SCALE GENOMIC DNA]</scope>
    <source>
        <strain evidence="2 3">FY</strain>
    </source>
</reference>
<dbReference type="InterPro" id="IPR009492">
    <property type="entry name" value="TniQ"/>
</dbReference>
<evidence type="ECO:0000313" key="2">
    <source>
        <dbReference type="EMBL" id="RHZ91192.1"/>
    </source>
</evidence>
<name>A0AAX1UFH9_CERSP</name>
<dbReference type="AlphaFoldDB" id="A0AAX1UFH9"/>
<dbReference type="Proteomes" id="UP000266305">
    <property type="component" value="Unassembled WGS sequence"/>
</dbReference>
<dbReference type="EMBL" id="QWGP01000037">
    <property type="protein sequence ID" value="RHZ91192.1"/>
    <property type="molecule type" value="Genomic_DNA"/>
</dbReference>
<organism evidence="2 3">
    <name type="scientific">Cereibacter sphaeroides</name>
    <name type="common">Rhodobacter sphaeroides</name>
    <dbReference type="NCBI Taxonomy" id="1063"/>
    <lineage>
        <taxon>Bacteria</taxon>
        <taxon>Pseudomonadati</taxon>
        <taxon>Pseudomonadota</taxon>
        <taxon>Alphaproteobacteria</taxon>
        <taxon>Rhodobacterales</taxon>
        <taxon>Paracoccaceae</taxon>
        <taxon>Cereibacter</taxon>
    </lineage>
</organism>
<feature type="domain" description="TniQ" evidence="1">
    <location>
        <begin position="10"/>
        <end position="139"/>
    </location>
</feature>
<dbReference type="Pfam" id="PF06527">
    <property type="entry name" value="TniQ"/>
    <property type="match status" value="1"/>
</dbReference>
<comment type="caution">
    <text evidence="2">The sequence shown here is derived from an EMBL/GenBank/DDBJ whole genome shotgun (WGS) entry which is preliminary data.</text>
</comment>
<evidence type="ECO:0000313" key="3">
    <source>
        <dbReference type="Proteomes" id="UP000266305"/>
    </source>
</evidence>
<gene>
    <name evidence="2" type="ORF">D1114_20765</name>
</gene>
<accession>A0AAX1UFH9</accession>